<dbReference type="Proteomes" id="UP000599578">
    <property type="component" value="Unassembled WGS sequence"/>
</dbReference>
<keyword evidence="2" id="KW-0238">DNA-binding</keyword>
<dbReference type="Pfam" id="PF13545">
    <property type="entry name" value="HTH_Crp_2"/>
    <property type="match status" value="1"/>
</dbReference>
<dbReference type="CDD" id="cd00038">
    <property type="entry name" value="CAP_ED"/>
    <property type="match status" value="1"/>
</dbReference>
<dbReference type="GO" id="GO:0005829">
    <property type="term" value="C:cytosol"/>
    <property type="evidence" value="ECO:0007669"/>
    <property type="project" value="TreeGrafter"/>
</dbReference>
<proteinExistence type="predicted"/>
<dbReference type="Gene3D" id="2.60.120.10">
    <property type="entry name" value="Jelly Rolls"/>
    <property type="match status" value="1"/>
</dbReference>
<comment type="caution">
    <text evidence="6">The sequence shown here is derived from an EMBL/GenBank/DDBJ whole genome shotgun (WGS) entry which is preliminary data.</text>
</comment>
<dbReference type="PROSITE" id="PS50042">
    <property type="entry name" value="CNMP_BINDING_3"/>
    <property type="match status" value="1"/>
</dbReference>
<gene>
    <name evidence="6" type="ORF">GCM10011348_45390</name>
</gene>
<keyword evidence="3" id="KW-0804">Transcription</keyword>
<evidence type="ECO:0000256" key="3">
    <source>
        <dbReference type="ARBA" id="ARBA00023163"/>
    </source>
</evidence>
<organism evidence="6 7">
    <name type="scientific">Marinobacterium nitratireducens</name>
    <dbReference type="NCBI Taxonomy" id="518897"/>
    <lineage>
        <taxon>Bacteria</taxon>
        <taxon>Pseudomonadati</taxon>
        <taxon>Pseudomonadota</taxon>
        <taxon>Gammaproteobacteria</taxon>
        <taxon>Oceanospirillales</taxon>
        <taxon>Oceanospirillaceae</taxon>
        <taxon>Marinobacterium</taxon>
    </lineage>
</organism>
<protein>
    <submittedName>
        <fullName evidence="6">Catabolite gene activator</fullName>
    </submittedName>
</protein>
<dbReference type="Gene3D" id="1.10.10.10">
    <property type="entry name" value="Winged helix-like DNA-binding domain superfamily/Winged helix DNA-binding domain"/>
    <property type="match status" value="1"/>
</dbReference>
<reference evidence="6 7" key="1">
    <citation type="journal article" date="2014" name="Int. J. Syst. Evol. Microbiol.">
        <title>Complete genome sequence of Corynebacterium casei LMG S-19264T (=DSM 44701T), isolated from a smear-ripened cheese.</title>
        <authorList>
            <consortium name="US DOE Joint Genome Institute (JGI-PGF)"/>
            <person name="Walter F."/>
            <person name="Albersmeier A."/>
            <person name="Kalinowski J."/>
            <person name="Ruckert C."/>
        </authorList>
    </citation>
    <scope>NUCLEOTIDE SEQUENCE [LARGE SCALE GENOMIC DNA]</scope>
    <source>
        <strain evidence="6 7">CGMCC 1.7286</strain>
    </source>
</reference>
<dbReference type="GO" id="GO:0003677">
    <property type="term" value="F:DNA binding"/>
    <property type="evidence" value="ECO:0007669"/>
    <property type="project" value="UniProtKB-KW"/>
</dbReference>
<dbReference type="Pfam" id="PF00027">
    <property type="entry name" value="cNMP_binding"/>
    <property type="match status" value="1"/>
</dbReference>
<dbReference type="AlphaFoldDB" id="A0A917ZRK8"/>
<dbReference type="SMART" id="SM00100">
    <property type="entry name" value="cNMP"/>
    <property type="match status" value="1"/>
</dbReference>
<dbReference type="InterPro" id="IPR036388">
    <property type="entry name" value="WH-like_DNA-bd_sf"/>
</dbReference>
<feature type="domain" description="HTH crp-type" evidence="5">
    <location>
        <begin position="144"/>
        <end position="217"/>
    </location>
</feature>
<sequence>MKKIRALHSWIEHLPPDIREAVLARMRRRHYCDGEAVYRLGEEGHELYMVESGKVRSSNYTLKGKEIQYTVLQAGDCFGELSLIDGLCRVHSTYAQGPADLLVLHKRDFDDLYARYSEIPIQINKLLSCRLRIAHTSVDEATVLSMQDRLARLLGRLGYSVGVEDKHGAIVLEGFTHAHLARMLGSNREGISRELKKLEEAGLLRRSYGKILIPDIRSLIGSCDGLVGGEPIVPDYHH</sequence>
<accession>A0A917ZRK8</accession>
<dbReference type="InterPro" id="IPR050397">
    <property type="entry name" value="Env_Response_Regulators"/>
</dbReference>
<dbReference type="RefSeq" id="WP_188862933.1">
    <property type="nucleotide sequence ID" value="NZ_BMLT01000020.1"/>
</dbReference>
<dbReference type="SUPFAM" id="SSF51206">
    <property type="entry name" value="cAMP-binding domain-like"/>
    <property type="match status" value="1"/>
</dbReference>
<name>A0A917ZRK8_9GAMM</name>
<evidence type="ECO:0000256" key="1">
    <source>
        <dbReference type="ARBA" id="ARBA00023015"/>
    </source>
</evidence>
<evidence type="ECO:0000259" key="4">
    <source>
        <dbReference type="PROSITE" id="PS50042"/>
    </source>
</evidence>
<evidence type="ECO:0000313" key="7">
    <source>
        <dbReference type="Proteomes" id="UP000599578"/>
    </source>
</evidence>
<dbReference type="InterPro" id="IPR012318">
    <property type="entry name" value="HTH_CRP"/>
</dbReference>
<dbReference type="SMART" id="SM00419">
    <property type="entry name" value="HTH_CRP"/>
    <property type="match status" value="1"/>
</dbReference>
<dbReference type="InterPro" id="IPR018490">
    <property type="entry name" value="cNMP-bd_dom_sf"/>
</dbReference>
<keyword evidence="1" id="KW-0805">Transcription regulation</keyword>
<dbReference type="GO" id="GO:0003700">
    <property type="term" value="F:DNA-binding transcription factor activity"/>
    <property type="evidence" value="ECO:0007669"/>
    <property type="project" value="TreeGrafter"/>
</dbReference>
<feature type="domain" description="Cyclic nucleotide-binding" evidence="4">
    <location>
        <begin position="10"/>
        <end position="119"/>
    </location>
</feature>
<dbReference type="InterPro" id="IPR036390">
    <property type="entry name" value="WH_DNA-bd_sf"/>
</dbReference>
<dbReference type="EMBL" id="BMLT01000020">
    <property type="protein sequence ID" value="GGO88895.1"/>
    <property type="molecule type" value="Genomic_DNA"/>
</dbReference>
<evidence type="ECO:0000256" key="2">
    <source>
        <dbReference type="ARBA" id="ARBA00023125"/>
    </source>
</evidence>
<dbReference type="PANTHER" id="PTHR24567">
    <property type="entry name" value="CRP FAMILY TRANSCRIPTIONAL REGULATORY PROTEIN"/>
    <property type="match status" value="1"/>
</dbReference>
<dbReference type="SUPFAM" id="SSF46785">
    <property type="entry name" value="Winged helix' DNA-binding domain"/>
    <property type="match status" value="1"/>
</dbReference>
<keyword evidence="7" id="KW-1185">Reference proteome</keyword>
<dbReference type="InterPro" id="IPR014710">
    <property type="entry name" value="RmlC-like_jellyroll"/>
</dbReference>
<dbReference type="InterPro" id="IPR000595">
    <property type="entry name" value="cNMP-bd_dom"/>
</dbReference>
<evidence type="ECO:0000313" key="6">
    <source>
        <dbReference type="EMBL" id="GGO88895.1"/>
    </source>
</evidence>
<dbReference type="PANTHER" id="PTHR24567:SF74">
    <property type="entry name" value="HTH-TYPE TRANSCRIPTIONAL REGULATOR ARCR"/>
    <property type="match status" value="1"/>
</dbReference>
<dbReference type="PROSITE" id="PS51063">
    <property type="entry name" value="HTH_CRP_2"/>
    <property type="match status" value="1"/>
</dbReference>
<evidence type="ECO:0000259" key="5">
    <source>
        <dbReference type="PROSITE" id="PS51063"/>
    </source>
</evidence>